<dbReference type="InterPro" id="IPR007060">
    <property type="entry name" value="FtsL/DivIC"/>
</dbReference>
<dbReference type="AlphaFoldDB" id="A0A2A6RNW4"/>
<keyword evidence="1" id="KW-0472">Membrane</keyword>
<evidence type="ECO:0008006" key="4">
    <source>
        <dbReference type="Google" id="ProtNLM"/>
    </source>
</evidence>
<name>A0A2A6RNW4_9CHLR</name>
<comment type="caution">
    <text evidence="2">The sequence shown here is derived from an EMBL/GenBank/DDBJ whole genome shotgun (WGS) entry which is preliminary data.</text>
</comment>
<dbReference type="RefSeq" id="WP_097642376.1">
    <property type="nucleotide sequence ID" value="NZ_NQWI01000004.1"/>
</dbReference>
<organism evidence="2 3">
    <name type="scientific">Candidatus Viridilinea mediisalina</name>
    <dbReference type="NCBI Taxonomy" id="2024553"/>
    <lineage>
        <taxon>Bacteria</taxon>
        <taxon>Bacillati</taxon>
        <taxon>Chloroflexota</taxon>
        <taxon>Chloroflexia</taxon>
        <taxon>Chloroflexales</taxon>
        <taxon>Chloroflexineae</taxon>
        <taxon>Oscillochloridaceae</taxon>
        <taxon>Candidatus Viridilinea</taxon>
    </lineage>
</organism>
<dbReference type="OrthoDB" id="159029at2"/>
<evidence type="ECO:0000313" key="3">
    <source>
        <dbReference type="Proteomes" id="UP000220527"/>
    </source>
</evidence>
<accession>A0A2A6RNW4</accession>
<keyword evidence="1" id="KW-1133">Transmembrane helix</keyword>
<dbReference type="EMBL" id="NQWI01000004">
    <property type="protein sequence ID" value="PDW04794.1"/>
    <property type="molecule type" value="Genomic_DNA"/>
</dbReference>
<dbReference type="Pfam" id="PF04977">
    <property type="entry name" value="DivIC"/>
    <property type="match status" value="1"/>
</dbReference>
<proteinExistence type="predicted"/>
<evidence type="ECO:0000313" key="2">
    <source>
        <dbReference type="EMBL" id="PDW04794.1"/>
    </source>
</evidence>
<keyword evidence="1" id="KW-0812">Transmembrane</keyword>
<reference evidence="3" key="1">
    <citation type="submission" date="2017-08" db="EMBL/GenBank/DDBJ databases">
        <authorList>
            <person name="Grouzdev D.S."/>
            <person name="Gaisin V.A."/>
            <person name="Rysina M.S."/>
            <person name="Gorlenko V.M."/>
        </authorList>
    </citation>
    <scope>NUCLEOTIDE SEQUENCE [LARGE SCALE GENOMIC DNA]</scope>
    <source>
        <strain evidence="3">Kir15-3F</strain>
    </source>
</reference>
<protein>
    <recommendedName>
        <fullName evidence="4">Septum formation initiator</fullName>
    </recommendedName>
</protein>
<feature type="transmembrane region" description="Helical" evidence="1">
    <location>
        <begin position="46"/>
        <end position="68"/>
    </location>
</feature>
<evidence type="ECO:0000256" key="1">
    <source>
        <dbReference type="SAM" id="Phobius"/>
    </source>
</evidence>
<gene>
    <name evidence="2" type="ORF">CJ255_01760</name>
</gene>
<sequence length="167" mass="18401">MKRLRSHASRRLIGLGPRRRAASSALPLADRLIAGLRAVGSNAFSLGIAALMLVFIGLLMVNFVGQVLQSARLETRRAELEAEVLTIRYENERLAGLVEYTESPVYAEMVARGQLGYAREGDVVILSRTEPLSIPEIAAPDEALDPSVVVPQQPENWRLWWQALRGG</sequence>
<dbReference type="Proteomes" id="UP000220527">
    <property type="component" value="Unassembled WGS sequence"/>
</dbReference>
<keyword evidence="3" id="KW-1185">Reference proteome</keyword>